<dbReference type="Proteomes" id="UP000265520">
    <property type="component" value="Unassembled WGS sequence"/>
</dbReference>
<evidence type="ECO:0000256" key="1">
    <source>
        <dbReference type="SAM" id="Coils"/>
    </source>
</evidence>
<comment type="caution">
    <text evidence="2">The sequence shown here is derived from an EMBL/GenBank/DDBJ whole genome shotgun (WGS) entry which is preliminary data.</text>
</comment>
<accession>A0A392P3K2</accession>
<keyword evidence="3" id="KW-1185">Reference proteome</keyword>
<dbReference type="EMBL" id="LXQA010060551">
    <property type="protein sequence ID" value="MCI06050.1"/>
    <property type="molecule type" value="Genomic_DNA"/>
</dbReference>
<evidence type="ECO:0000313" key="2">
    <source>
        <dbReference type="EMBL" id="MCI06050.1"/>
    </source>
</evidence>
<protein>
    <recommendedName>
        <fullName evidence="4">Gag-pro-like protein</fullName>
    </recommendedName>
</protein>
<evidence type="ECO:0008006" key="4">
    <source>
        <dbReference type="Google" id="ProtNLM"/>
    </source>
</evidence>
<keyword evidence="1" id="KW-0175">Coiled coil</keyword>
<organism evidence="2 3">
    <name type="scientific">Trifolium medium</name>
    <dbReference type="NCBI Taxonomy" id="97028"/>
    <lineage>
        <taxon>Eukaryota</taxon>
        <taxon>Viridiplantae</taxon>
        <taxon>Streptophyta</taxon>
        <taxon>Embryophyta</taxon>
        <taxon>Tracheophyta</taxon>
        <taxon>Spermatophyta</taxon>
        <taxon>Magnoliopsida</taxon>
        <taxon>eudicotyledons</taxon>
        <taxon>Gunneridae</taxon>
        <taxon>Pentapetalae</taxon>
        <taxon>rosids</taxon>
        <taxon>fabids</taxon>
        <taxon>Fabales</taxon>
        <taxon>Fabaceae</taxon>
        <taxon>Papilionoideae</taxon>
        <taxon>50 kb inversion clade</taxon>
        <taxon>NPAAA clade</taxon>
        <taxon>Hologalegina</taxon>
        <taxon>IRL clade</taxon>
        <taxon>Trifolieae</taxon>
        <taxon>Trifolium</taxon>
    </lineage>
</organism>
<feature type="non-terminal residue" evidence="2">
    <location>
        <position position="226"/>
    </location>
</feature>
<proteinExistence type="predicted"/>
<feature type="coiled-coil region" evidence="1">
    <location>
        <begin position="128"/>
        <end position="155"/>
    </location>
</feature>
<dbReference type="PANTHER" id="PTHR33223">
    <property type="entry name" value="CCHC-TYPE DOMAIN-CONTAINING PROTEIN"/>
    <property type="match status" value="1"/>
</dbReference>
<name>A0A392P3K2_9FABA</name>
<reference evidence="2 3" key="1">
    <citation type="journal article" date="2018" name="Front. Plant Sci.">
        <title>Red Clover (Trifolium pratense) and Zigzag Clover (T. medium) - A Picture of Genomic Similarities and Differences.</title>
        <authorList>
            <person name="Dluhosova J."/>
            <person name="Istvanek J."/>
            <person name="Nedelnik J."/>
            <person name="Repkova J."/>
        </authorList>
    </citation>
    <scope>NUCLEOTIDE SEQUENCE [LARGE SCALE GENOMIC DNA]</scope>
    <source>
        <strain evidence="3">cv. 10/8</strain>
        <tissue evidence="2">Leaf</tissue>
    </source>
</reference>
<evidence type="ECO:0000313" key="3">
    <source>
        <dbReference type="Proteomes" id="UP000265520"/>
    </source>
</evidence>
<dbReference type="PANTHER" id="PTHR33223:SF8">
    <property type="entry name" value="OS04G0172440 PROTEIN"/>
    <property type="match status" value="1"/>
</dbReference>
<dbReference type="AlphaFoldDB" id="A0A392P3K2"/>
<sequence length="226" mass="25256">MDLALEHENHELREEVTTLRAGMDRLNAMVEGLMAAQNRSPTPPSPHSTQAQVQTTVISEDVTIPTSVPPVSVSQCQMPDGFPWGMPSNFMPEGCQPAVQHVMTVPPPVVHTVPFGNEQIYHAEPSECLGVEGRMEDFQNQFQEMKREIKALRGKDLFGKNASDLCLVPNIKLPPKFKVPDFEKYKGDSCPRSHLTMYARKMSTQTDNHQVLIHYFQDSLTGAALK</sequence>